<feature type="transmembrane region" description="Helical" evidence="3">
    <location>
        <begin position="48"/>
        <end position="67"/>
    </location>
</feature>
<dbReference type="CDD" id="cd02247">
    <property type="entry name" value="cupin_pirin_C"/>
    <property type="match status" value="1"/>
</dbReference>
<dbReference type="InterPro" id="IPR011051">
    <property type="entry name" value="RmlC_Cupin_sf"/>
</dbReference>
<dbReference type="InterPro" id="IPR008778">
    <property type="entry name" value="Pirin_C_dom"/>
</dbReference>
<evidence type="ECO:0000256" key="3">
    <source>
        <dbReference type="SAM" id="Phobius"/>
    </source>
</evidence>
<dbReference type="InterPro" id="IPR014710">
    <property type="entry name" value="RmlC-like_jellyroll"/>
</dbReference>
<dbReference type="InterPro" id="IPR003829">
    <property type="entry name" value="Pirin_N_dom"/>
</dbReference>
<protein>
    <submittedName>
        <fullName evidence="6">Pirin-like protein-like protein Prn3</fullName>
    </submittedName>
</protein>
<dbReference type="InterPro" id="IPR012093">
    <property type="entry name" value="Pirin"/>
</dbReference>
<dbReference type="CDD" id="cd02909">
    <property type="entry name" value="cupin_pirin_N"/>
    <property type="match status" value="1"/>
</dbReference>
<comment type="caution">
    <text evidence="6">The sequence shown here is derived from an EMBL/GenBank/DDBJ whole genome shotgun (WGS) entry which is preliminary data.</text>
</comment>
<dbReference type="Pfam" id="PF02678">
    <property type="entry name" value="Pirin"/>
    <property type="match status" value="1"/>
</dbReference>
<keyword evidence="3" id="KW-0472">Membrane</keyword>
<evidence type="ECO:0000256" key="1">
    <source>
        <dbReference type="ARBA" id="ARBA00008416"/>
    </source>
</evidence>
<comment type="similarity">
    <text evidence="1 2">Belongs to the pirin family.</text>
</comment>
<organism evidence="6 7">
    <name type="scientific">Exophiala viscosa</name>
    <dbReference type="NCBI Taxonomy" id="2486360"/>
    <lineage>
        <taxon>Eukaryota</taxon>
        <taxon>Fungi</taxon>
        <taxon>Dikarya</taxon>
        <taxon>Ascomycota</taxon>
        <taxon>Pezizomycotina</taxon>
        <taxon>Eurotiomycetes</taxon>
        <taxon>Chaetothyriomycetidae</taxon>
        <taxon>Chaetothyriales</taxon>
        <taxon>Herpotrichiellaceae</taxon>
        <taxon>Exophiala</taxon>
    </lineage>
</organism>
<name>A0AAN6DWD8_9EURO</name>
<dbReference type="Pfam" id="PF05726">
    <property type="entry name" value="Pirin_C"/>
    <property type="match status" value="1"/>
</dbReference>
<keyword evidence="3" id="KW-0812">Transmembrane</keyword>
<sequence length="418" mass="45945">MEPLRQNLISCHFPRSHNADIDLLLLLADSTRSQGISTLTFIPSMKRILSILILITITTALLIAYYTNSQSNLALPRAVLQQARPLLQNLFHRAPPATSSAHFSGLPLIPTSHLATAANMTTPRSIKFSFLAREQSEGAGAVVRRSIGTPKLKNFTPFLMLDHFRVPPGAGFPDHPHRGQETITYLLQGGVDHEDFAGNKGTIGPGDLQFMTAGRGIMHAEMPVQSEDINVGMQLWVDLPANLKSCEPRYRDLRAEEIPVAKTDDGKVMVKVISGRSQGVESLKDLAYTPVWFLDVSVQPGGTITQEIPKGWNAFAYTLEGLVTFNDKETVTPYHNVVFESDGDVVTAQVEDGADQAARFILIAGQPLDQPVVQYGPFVTTSKEEVYKALMDFQTSSNGFERAANWESEIGKTMGRVR</sequence>
<dbReference type="PANTHER" id="PTHR13903">
    <property type="entry name" value="PIRIN-RELATED"/>
    <property type="match status" value="1"/>
</dbReference>
<gene>
    <name evidence="6" type="ORF">EDD36DRAFT_434717</name>
</gene>
<keyword evidence="3" id="KW-1133">Transmembrane helix</keyword>
<feature type="domain" description="Pirin C-terminal" evidence="5">
    <location>
        <begin position="294"/>
        <end position="398"/>
    </location>
</feature>
<proteinExistence type="inferred from homology"/>
<dbReference type="EMBL" id="MU404353">
    <property type="protein sequence ID" value="KAI1613856.1"/>
    <property type="molecule type" value="Genomic_DNA"/>
</dbReference>
<feature type="domain" description="Pirin N-terminal" evidence="4">
    <location>
        <begin position="143"/>
        <end position="237"/>
    </location>
</feature>
<evidence type="ECO:0000259" key="4">
    <source>
        <dbReference type="Pfam" id="PF02678"/>
    </source>
</evidence>
<dbReference type="SUPFAM" id="SSF51182">
    <property type="entry name" value="RmlC-like cupins"/>
    <property type="match status" value="1"/>
</dbReference>
<reference evidence="6" key="1">
    <citation type="journal article" date="2022" name="bioRxiv">
        <title>Deciphering the potential niche of two novel black yeast fungi from a biological soil crust based on their genomes, phenotypes, and melanin regulation.</title>
        <authorList>
            <consortium name="DOE Joint Genome Institute"/>
            <person name="Carr E.C."/>
            <person name="Barton Q."/>
            <person name="Grambo S."/>
            <person name="Sullivan M."/>
            <person name="Renfro C.M."/>
            <person name="Kuo A."/>
            <person name="Pangilinan J."/>
            <person name="Lipzen A."/>
            <person name="Keymanesh K."/>
            <person name="Savage E."/>
            <person name="Barry K."/>
            <person name="Grigoriev I.V."/>
            <person name="Riekhof W.R."/>
            <person name="Harris S.S."/>
        </authorList>
    </citation>
    <scope>NUCLEOTIDE SEQUENCE</scope>
    <source>
        <strain evidence="6">JF 03-4F</strain>
    </source>
</reference>
<evidence type="ECO:0000313" key="6">
    <source>
        <dbReference type="EMBL" id="KAI1613856.1"/>
    </source>
</evidence>
<dbReference type="AlphaFoldDB" id="A0AAN6DWD8"/>
<evidence type="ECO:0000259" key="5">
    <source>
        <dbReference type="Pfam" id="PF05726"/>
    </source>
</evidence>
<accession>A0AAN6DWD8</accession>
<keyword evidence="7" id="KW-1185">Reference proteome</keyword>
<dbReference type="Gene3D" id="2.60.120.10">
    <property type="entry name" value="Jelly Rolls"/>
    <property type="match status" value="2"/>
</dbReference>
<evidence type="ECO:0000313" key="7">
    <source>
        <dbReference type="Proteomes" id="UP001203852"/>
    </source>
</evidence>
<evidence type="ECO:0000256" key="2">
    <source>
        <dbReference type="RuleBase" id="RU003457"/>
    </source>
</evidence>
<dbReference type="Proteomes" id="UP001203852">
    <property type="component" value="Unassembled WGS sequence"/>
</dbReference>
<dbReference type="PANTHER" id="PTHR13903:SF8">
    <property type="entry name" value="PIRIN"/>
    <property type="match status" value="1"/>
</dbReference>